<proteinExistence type="predicted"/>
<protein>
    <submittedName>
        <fullName evidence="1">Eisosome component PIL1-domain-containing protein</fullName>
    </submittedName>
</protein>
<accession>A0ACC3SSC8</accession>
<dbReference type="EMBL" id="MU971467">
    <property type="protein sequence ID" value="KAK9234540.1"/>
    <property type="molecule type" value="Genomic_DNA"/>
</dbReference>
<evidence type="ECO:0000313" key="2">
    <source>
        <dbReference type="Proteomes" id="UP001433508"/>
    </source>
</evidence>
<sequence length="295" mass="32595">MSRHRAISLRSRYSVDDSPLSPVSATTISVRPPSPRKFLPILSPVHQPLARLIKSLNPLLSHHRSAASSTRTTAHLLSSWSAQTGDDAVSDVADKFGVLLAEMANIEESYSEGIDDVKMVLKTIQDVENSIRPAKTHQTKLRDQVNKASIKPDASRKLEQLERELVRADAEVLVADAQLLNVTRERLRVAWRVQLDALQERCEKELVLVKYGREILRFLDGEIIVPGQNLRAYRGESKTREILAMVEDELRGWCPGWGNTEELCEDENANGDVSVATAAAAAAASATASMVLARK</sequence>
<name>A0ACC3SSC8_LIPKO</name>
<dbReference type="Proteomes" id="UP001433508">
    <property type="component" value="Unassembled WGS sequence"/>
</dbReference>
<gene>
    <name evidence="1" type="ORF">V1525DRAFT_412746</name>
</gene>
<evidence type="ECO:0000313" key="1">
    <source>
        <dbReference type="EMBL" id="KAK9234540.1"/>
    </source>
</evidence>
<keyword evidence="2" id="KW-1185">Reference proteome</keyword>
<organism evidence="1 2">
    <name type="scientific">Lipomyces kononenkoae</name>
    <name type="common">Yeast</name>
    <dbReference type="NCBI Taxonomy" id="34357"/>
    <lineage>
        <taxon>Eukaryota</taxon>
        <taxon>Fungi</taxon>
        <taxon>Dikarya</taxon>
        <taxon>Ascomycota</taxon>
        <taxon>Saccharomycotina</taxon>
        <taxon>Lipomycetes</taxon>
        <taxon>Lipomycetales</taxon>
        <taxon>Lipomycetaceae</taxon>
        <taxon>Lipomyces</taxon>
    </lineage>
</organism>
<reference evidence="2" key="1">
    <citation type="journal article" date="2024" name="Front. Bioeng. Biotechnol.">
        <title>Genome-scale model development and genomic sequencing of the oleaginous clade Lipomyces.</title>
        <authorList>
            <person name="Czajka J.J."/>
            <person name="Han Y."/>
            <person name="Kim J."/>
            <person name="Mondo S.J."/>
            <person name="Hofstad B.A."/>
            <person name="Robles A."/>
            <person name="Haridas S."/>
            <person name="Riley R."/>
            <person name="LaButti K."/>
            <person name="Pangilinan J."/>
            <person name="Andreopoulos W."/>
            <person name="Lipzen A."/>
            <person name="Yan J."/>
            <person name="Wang M."/>
            <person name="Ng V."/>
            <person name="Grigoriev I.V."/>
            <person name="Spatafora J.W."/>
            <person name="Magnuson J.K."/>
            <person name="Baker S.E."/>
            <person name="Pomraning K.R."/>
        </authorList>
    </citation>
    <scope>NUCLEOTIDE SEQUENCE [LARGE SCALE GENOMIC DNA]</scope>
    <source>
        <strain evidence="2">CBS 7786</strain>
    </source>
</reference>
<comment type="caution">
    <text evidence="1">The sequence shown here is derived from an EMBL/GenBank/DDBJ whole genome shotgun (WGS) entry which is preliminary data.</text>
</comment>